<organism evidence="1 2">
    <name type="scientific">Brachionus plicatilis</name>
    <name type="common">Marine rotifer</name>
    <name type="synonym">Brachionus muelleri</name>
    <dbReference type="NCBI Taxonomy" id="10195"/>
    <lineage>
        <taxon>Eukaryota</taxon>
        <taxon>Metazoa</taxon>
        <taxon>Spiralia</taxon>
        <taxon>Gnathifera</taxon>
        <taxon>Rotifera</taxon>
        <taxon>Eurotatoria</taxon>
        <taxon>Monogononta</taxon>
        <taxon>Pseudotrocha</taxon>
        <taxon>Ploima</taxon>
        <taxon>Brachionidae</taxon>
        <taxon>Brachionus</taxon>
    </lineage>
</organism>
<comment type="caution">
    <text evidence="1">The sequence shown here is derived from an EMBL/GenBank/DDBJ whole genome shotgun (WGS) entry which is preliminary data.</text>
</comment>
<dbReference type="EMBL" id="REGN01002828">
    <property type="protein sequence ID" value="RNA25966.1"/>
    <property type="molecule type" value="Genomic_DNA"/>
</dbReference>
<reference evidence="1 2" key="1">
    <citation type="journal article" date="2018" name="Sci. Rep.">
        <title>Genomic signatures of local adaptation to the degree of environmental predictability in rotifers.</title>
        <authorList>
            <person name="Franch-Gras L."/>
            <person name="Hahn C."/>
            <person name="Garcia-Roger E.M."/>
            <person name="Carmona M.J."/>
            <person name="Serra M."/>
            <person name="Gomez A."/>
        </authorList>
    </citation>
    <scope>NUCLEOTIDE SEQUENCE [LARGE SCALE GENOMIC DNA]</scope>
    <source>
        <strain evidence="1">HYR1</strain>
    </source>
</reference>
<sequence length="159" mass="18198">MLELNNSITLVVGLLNKNQTSLKRVGQKSKFFFGTLSRFLDSRLRRTCLESLCVESIKPDIVKRAMEAQLKNYVGLHTNLIESFRRTGVVIVKKPKNNPTQNLPNTKKIGRCFIWTKTDNKSSETCSHCEGFVCKNHSEQIKLIFIKTVLIRMAKLVQN</sequence>
<accession>A0A3M7RQX7</accession>
<evidence type="ECO:0000313" key="1">
    <source>
        <dbReference type="EMBL" id="RNA25966.1"/>
    </source>
</evidence>
<keyword evidence="2" id="KW-1185">Reference proteome</keyword>
<evidence type="ECO:0000313" key="2">
    <source>
        <dbReference type="Proteomes" id="UP000276133"/>
    </source>
</evidence>
<name>A0A3M7RQX7_BRAPC</name>
<dbReference type="Proteomes" id="UP000276133">
    <property type="component" value="Unassembled WGS sequence"/>
</dbReference>
<gene>
    <name evidence="1" type="ORF">BpHYR1_014116</name>
</gene>
<protein>
    <submittedName>
        <fullName evidence="1">Uncharacterized protein</fullName>
    </submittedName>
</protein>
<dbReference type="AlphaFoldDB" id="A0A3M7RQX7"/>
<proteinExistence type="predicted"/>